<dbReference type="InterPro" id="IPR000953">
    <property type="entry name" value="Chromo/chromo_shadow_dom"/>
</dbReference>
<evidence type="ECO:0000259" key="2">
    <source>
        <dbReference type="PROSITE" id="PS50013"/>
    </source>
</evidence>
<dbReference type="OrthoDB" id="2020640at2759"/>
<dbReference type="PROSITE" id="PS50013">
    <property type="entry name" value="CHROMO_2"/>
    <property type="match status" value="1"/>
</dbReference>
<accession>A0A8T2T292</accession>
<feature type="compositionally biased region" description="Polar residues" evidence="1">
    <location>
        <begin position="28"/>
        <end position="42"/>
    </location>
</feature>
<dbReference type="InterPro" id="IPR016197">
    <property type="entry name" value="Chromo-like_dom_sf"/>
</dbReference>
<evidence type="ECO:0000313" key="3">
    <source>
        <dbReference type="EMBL" id="KAH7404585.1"/>
    </source>
</evidence>
<dbReference type="AlphaFoldDB" id="A0A8T2T292"/>
<keyword evidence="4" id="KW-1185">Reference proteome</keyword>
<dbReference type="Proteomes" id="UP000825935">
    <property type="component" value="Chromosome 15"/>
</dbReference>
<dbReference type="EMBL" id="CM035420">
    <property type="protein sequence ID" value="KAH7404585.1"/>
    <property type="molecule type" value="Genomic_DNA"/>
</dbReference>
<evidence type="ECO:0000313" key="4">
    <source>
        <dbReference type="Proteomes" id="UP000825935"/>
    </source>
</evidence>
<dbReference type="SMART" id="SM00298">
    <property type="entry name" value="CHROMO"/>
    <property type="match status" value="1"/>
</dbReference>
<reference evidence="3" key="1">
    <citation type="submission" date="2021-08" db="EMBL/GenBank/DDBJ databases">
        <title>WGS assembly of Ceratopteris richardii.</title>
        <authorList>
            <person name="Marchant D.B."/>
            <person name="Chen G."/>
            <person name="Jenkins J."/>
            <person name="Shu S."/>
            <person name="Leebens-Mack J."/>
            <person name="Grimwood J."/>
            <person name="Schmutz J."/>
            <person name="Soltis P."/>
            <person name="Soltis D."/>
            <person name="Chen Z.-H."/>
        </authorList>
    </citation>
    <scope>NUCLEOTIDE SEQUENCE</scope>
    <source>
        <strain evidence="3">Whitten #5841</strain>
        <tissue evidence="3">Leaf</tissue>
    </source>
</reference>
<evidence type="ECO:0000256" key="1">
    <source>
        <dbReference type="SAM" id="MobiDB-lite"/>
    </source>
</evidence>
<proteinExistence type="predicted"/>
<feature type="region of interest" description="Disordered" evidence="1">
    <location>
        <begin position="28"/>
        <end position="66"/>
    </location>
</feature>
<gene>
    <name evidence="3" type="ORF">KP509_15G033000</name>
</gene>
<feature type="domain" description="Chromo" evidence="2">
    <location>
        <begin position="74"/>
        <end position="133"/>
    </location>
</feature>
<sequence length="146" mass="17120">MEYACYEDIKKVKDKEEFMFNQGGVLTQPSSSKILETPQHSTRSSKDLCDEEPKEAQERPNPSPLIKIEDHEEFEVNHVLDSRISRGRLECFIHWKAYDICDRTCKLTENLQRAKVKVREFHKKNPMKPKLENMAAPRGTRCLRGR</sequence>
<name>A0A8T2T292_CERRI</name>
<organism evidence="3 4">
    <name type="scientific">Ceratopteris richardii</name>
    <name type="common">Triangle waterfern</name>
    <dbReference type="NCBI Taxonomy" id="49495"/>
    <lineage>
        <taxon>Eukaryota</taxon>
        <taxon>Viridiplantae</taxon>
        <taxon>Streptophyta</taxon>
        <taxon>Embryophyta</taxon>
        <taxon>Tracheophyta</taxon>
        <taxon>Polypodiopsida</taxon>
        <taxon>Polypodiidae</taxon>
        <taxon>Polypodiales</taxon>
        <taxon>Pteridineae</taxon>
        <taxon>Pteridaceae</taxon>
        <taxon>Parkerioideae</taxon>
        <taxon>Ceratopteris</taxon>
    </lineage>
</organism>
<protein>
    <recommendedName>
        <fullName evidence="2">Chromo domain-containing protein</fullName>
    </recommendedName>
</protein>
<dbReference type="Gene3D" id="2.40.50.40">
    <property type="match status" value="1"/>
</dbReference>
<dbReference type="SUPFAM" id="SSF54160">
    <property type="entry name" value="Chromo domain-like"/>
    <property type="match status" value="1"/>
</dbReference>
<comment type="caution">
    <text evidence="3">The sequence shown here is derived from an EMBL/GenBank/DDBJ whole genome shotgun (WGS) entry which is preliminary data.</text>
</comment>